<feature type="compositionally biased region" description="Basic residues" evidence="1">
    <location>
        <begin position="666"/>
        <end position="682"/>
    </location>
</feature>
<protein>
    <recommendedName>
        <fullName evidence="4">CUE domain-containing protein</fullName>
    </recommendedName>
</protein>
<dbReference type="GO" id="GO:0043130">
    <property type="term" value="F:ubiquitin binding"/>
    <property type="evidence" value="ECO:0007669"/>
    <property type="project" value="TreeGrafter"/>
</dbReference>
<sequence length="726" mass="79078">MSVISSLPPYPSTASVSALSPAQRSALHETILTTVSQTLSLPPEKRDNKSSLAFLESYARNVAREELQLLIWGVQDSKQREKAQSEGKKLKGKVLSLAQKLVISRNPDARPSLQVLLDLCVVFAAYPSRVRSLLSSALETAPQLVRNVSEEAAPAFITLLSPGHSGGLYGLRKTAHILECFLRCSPEEFIEPFASTKQFVVTLARAYDEGLASIARSYGGTANLTANAQTHPDRLDDWELLYLQTKRSLLDSFHILLSSLLASVSPSASPSLMMNALDALSALVQLSSDAPAGSGPDRIPFIDRPLLTDYLRTQSQQLSRTLISLIHTNDKQWDTLESSIRALEVSNENGDSAPKPEMIKLLLRSSGMPRLQPGETLTIIESQAPSASSAMSKGKERAAPEESDLDLDLKVTQVLDILSDQDPSYVRQLLKGGRSVETVVEGLLEGSLPPPEELLQPEPSQEVDLPPVEDFEKYVAERRNIFDEERLDEAKVWVGKNRDETGLIKDPYLAQMKADILRRVEEMSSDEEDESHGVNVGIDDEDLDAVGVKVGGEDDDGEGSSSTDGEDEGKQPPVDPQAIVERAYMRDPGLFERDAKTRRSDGRARLKTETGWSDEQIEGWRIMLERDPKGKERLQRKYEFSGNRAEMPPVASTSGASGSGGNRGRGGNRRGGGRGGGRGRARGRGDGGGGPGGGSGDAARDRARKERRGNAQRKRGHDKKMARGGL</sequence>
<keyword evidence="3" id="KW-1185">Reference proteome</keyword>
<feature type="compositionally biased region" description="Basic residues" evidence="1">
    <location>
        <begin position="705"/>
        <end position="726"/>
    </location>
</feature>
<dbReference type="PANTHER" id="PTHR21494:SF0">
    <property type="entry name" value="ACTIVATING SIGNAL COINTEGRATOR 1 COMPLEX SUBUNIT 2"/>
    <property type="match status" value="1"/>
</dbReference>
<dbReference type="EMBL" id="ML213517">
    <property type="protein sequence ID" value="TFK49033.1"/>
    <property type="molecule type" value="Genomic_DNA"/>
</dbReference>
<feature type="compositionally biased region" description="Gly residues" evidence="1">
    <location>
        <begin position="686"/>
        <end position="696"/>
    </location>
</feature>
<feature type="region of interest" description="Disordered" evidence="1">
    <location>
        <begin position="521"/>
        <end position="726"/>
    </location>
</feature>
<dbReference type="OrthoDB" id="5577209at2759"/>
<feature type="region of interest" description="Disordered" evidence="1">
    <location>
        <begin position="383"/>
        <end position="405"/>
    </location>
</feature>
<evidence type="ECO:0000313" key="3">
    <source>
        <dbReference type="Proteomes" id="UP000305948"/>
    </source>
</evidence>
<dbReference type="PANTHER" id="PTHR21494">
    <property type="entry name" value="ACTIVATING SIGNAL COINTEGRATOR 1 COMPLEX SUBUNIT 2 ASC-1 COMPLEX SUBUNIT P100"/>
    <property type="match status" value="1"/>
</dbReference>
<dbReference type="InterPro" id="IPR052586">
    <property type="entry name" value="ASCC2"/>
</dbReference>
<feature type="compositionally biased region" description="Basic and acidic residues" evidence="1">
    <location>
        <begin position="623"/>
        <end position="639"/>
    </location>
</feature>
<gene>
    <name evidence="2" type="ORF">OE88DRAFT_1809910</name>
</gene>
<dbReference type="Proteomes" id="UP000305948">
    <property type="component" value="Unassembled WGS sequence"/>
</dbReference>
<evidence type="ECO:0000256" key="1">
    <source>
        <dbReference type="SAM" id="MobiDB-lite"/>
    </source>
</evidence>
<organism evidence="2 3">
    <name type="scientific">Heliocybe sulcata</name>
    <dbReference type="NCBI Taxonomy" id="5364"/>
    <lineage>
        <taxon>Eukaryota</taxon>
        <taxon>Fungi</taxon>
        <taxon>Dikarya</taxon>
        <taxon>Basidiomycota</taxon>
        <taxon>Agaricomycotina</taxon>
        <taxon>Agaricomycetes</taxon>
        <taxon>Gloeophyllales</taxon>
        <taxon>Gloeophyllaceae</taxon>
        <taxon>Heliocybe</taxon>
    </lineage>
</organism>
<accession>A0A5C3MVN6</accession>
<name>A0A5C3MVN6_9AGAM</name>
<dbReference type="AlphaFoldDB" id="A0A5C3MVN6"/>
<proteinExistence type="predicted"/>
<evidence type="ECO:0008006" key="4">
    <source>
        <dbReference type="Google" id="ProtNLM"/>
    </source>
</evidence>
<feature type="compositionally biased region" description="Basic and acidic residues" evidence="1">
    <location>
        <begin position="583"/>
        <end position="608"/>
    </location>
</feature>
<evidence type="ECO:0000313" key="2">
    <source>
        <dbReference type="EMBL" id="TFK49033.1"/>
    </source>
</evidence>
<reference evidence="2 3" key="1">
    <citation type="journal article" date="2019" name="Nat. Ecol. Evol.">
        <title>Megaphylogeny resolves global patterns of mushroom evolution.</title>
        <authorList>
            <person name="Varga T."/>
            <person name="Krizsan K."/>
            <person name="Foldi C."/>
            <person name="Dima B."/>
            <person name="Sanchez-Garcia M."/>
            <person name="Sanchez-Ramirez S."/>
            <person name="Szollosi G.J."/>
            <person name="Szarkandi J.G."/>
            <person name="Papp V."/>
            <person name="Albert L."/>
            <person name="Andreopoulos W."/>
            <person name="Angelini C."/>
            <person name="Antonin V."/>
            <person name="Barry K.W."/>
            <person name="Bougher N.L."/>
            <person name="Buchanan P."/>
            <person name="Buyck B."/>
            <person name="Bense V."/>
            <person name="Catcheside P."/>
            <person name="Chovatia M."/>
            <person name="Cooper J."/>
            <person name="Damon W."/>
            <person name="Desjardin D."/>
            <person name="Finy P."/>
            <person name="Geml J."/>
            <person name="Haridas S."/>
            <person name="Hughes K."/>
            <person name="Justo A."/>
            <person name="Karasinski D."/>
            <person name="Kautmanova I."/>
            <person name="Kiss B."/>
            <person name="Kocsube S."/>
            <person name="Kotiranta H."/>
            <person name="LaButti K.M."/>
            <person name="Lechner B.E."/>
            <person name="Liimatainen K."/>
            <person name="Lipzen A."/>
            <person name="Lukacs Z."/>
            <person name="Mihaltcheva S."/>
            <person name="Morgado L.N."/>
            <person name="Niskanen T."/>
            <person name="Noordeloos M.E."/>
            <person name="Ohm R.A."/>
            <person name="Ortiz-Santana B."/>
            <person name="Ovrebo C."/>
            <person name="Racz N."/>
            <person name="Riley R."/>
            <person name="Savchenko A."/>
            <person name="Shiryaev A."/>
            <person name="Soop K."/>
            <person name="Spirin V."/>
            <person name="Szebenyi C."/>
            <person name="Tomsovsky M."/>
            <person name="Tulloss R.E."/>
            <person name="Uehling J."/>
            <person name="Grigoriev I.V."/>
            <person name="Vagvolgyi C."/>
            <person name="Papp T."/>
            <person name="Martin F.M."/>
            <person name="Miettinen O."/>
            <person name="Hibbett D.S."/>
            <person name="Nagy L.G."/>
        </authorList>
    </citation>
    <scope>NUCLEOTIDE SEQUENCE [LARGE SCALE GENOMIC DNA]</scope>
    <source>
        <strain evidence="2 3">OMC1185</strain>
    </source>
</reference>